<evidence type="ECO:0000313" key="2">
    <source>
        <dbReference type="Proteomes" id="UP001148838"/>
    </source>
</evidence>
<protein>
    <submittedName>
        <fullName evidence="1">Uncharacterized protein</fullName>
    </submittedName>
</protein>
<evidence type="ECO:0000313" key="1">
    <source>
        <dbReference type="EMBL" id="KAJ4444019.1"/>
    </source>
</evidence>
<dbReference type="PANTHER" id="PTHR47326">
    <property type="entry name" value="TRANSPOSABLE ELEMENT TC3 TRANSPOSASE-LIKE PROTEIN"/>
    <property type="match status" value="1"/>
</dbReference>
<keyword evidence="2" id="KW-1185">Reference proteome</keyword>
<gene>
    <name evidence="1" type="ORF">ANN_05808</name>
</gene>
<dbReference type="PANTHER" id="PTHR47326:SF1">
    <property type="entry name" value="HTH PSQ-TYPE DOMAIN-CONTAINING PROTEIN"/>
    <property type="match status" value="1"/>
</dbReference>
<dbReference type="EMBL" id="JAJSOF020000011">
    <property type="protein sequence ID" value="KAJ4444019.1"/>
    <property type="molecule type" value="Genomic_DNA"/>
</dbReference>
<dbReference type="Proteomes" id="UP001148838">
    <property type="component" value="Unassembled WGS sequence"/>
</dbReference>
<accession>A0ABQ8TDM4</accession>
<comment type="caution">
    <text evidence="1">The sequence shown here is derived from an EMBL/GenBank/DDBJ whole genome shotgun (WGS) entry which is preliminary data.</text>
</comment>
<dbReference type="InterPro" id="IPR036397">
    <property type="entry name" value="RNaseH_sf"/>
</dbReference>
<proteinExistence type="predicted"/>
<reference evidence="1 2" key="1">
    <citation type="journal article" date="2022" name="Allergy">
        <title>Genome assembly and annotation of Periplaneta americana reveal a comprehensive cockroach allergen profile.</title>
        <authorList>
            <person name="Wang L."/>
            <person name="Xiong Q."/>
            <person name="Saelim N."/>
            <person name="Wang L."/>
            <person name="Nong W."/>
            <person name="Wan A.T."/>
            <person name="Shi M."/>
            <person name="Liu X."/>
            <person name="Cao Q."/>
            <person name="Hui J.H.L."/>
            <person name="Sookrung N."/>
            <person name="Leung T.F."/>
            <person name="Tungtrongchitr A."/>
            <person name="Tsui S.K.W."/>
        </authorList>
    </citation>
    <scope>NUCLEOTIDE SEQUENCE [LARGE SCALE GENOMIC DNA]</scope>
    <source>
        <strain evidence="1">PWHHKU_190912</strain>
    </source>
</reference>
<name>A0ABQ8TDM4_PERAM</name>
<dbReference type="Gene3D" id="3.30.420.10">
    <property type="entry name" value="Ribonuclease H-like superfamily/Ribonuclease H"/>
    <property type="match status" value="1"/>
</dbReference>
<sequence>MEDNIKMDLREVGYDGRDWINLAQDRDQWRAYVRAAMNLRAKPSTRSSYLLAWSPNSPDLTPPDFFVWGFVKDIVYSQKPRNIDDLRVKITQAFQQITPLMLQETLAELHHRYELCRVRNGVKCSVFKQNDVEEISCLAENGSTRPVDILAYNADTKQGIIVDPTKCFEVECHQSAEVHLEKKSIYEPTVNYFKLKYALIHVEDALEGVVNGRRVRGRRRYQMIDNIKLFGSHAETKKKEENRKDRRMMSLQ</sequence>
<organism evidence="1 2">
    <name type="scientific">Periplaneta americana</name>
    <name type="common">American cockroach</name>
    <name type="synonym">Blatta americana</name>
    <dbReference type="NCBI Taxonomy" id="6978"/>
    <lineage>
        <taxon>Eukaryota</taxon>
        <taxon>Metazoa</taxon>
        <taxon>Ecdysozoa</taxon>
        <taxon>Arthropoda</taxon>
        <taxon>Hexapoda</taxon>
        <taxon>Insecta</taxon>
        <taxon>Pterygota</taxon>
        <taxon>Neoptera</taxon>
        <taxon>Polyneoptera</taxon>
        <taxon>Dictyoptera</taxon>
        <taxon>Blattodea</taxon>
        <taxon>Blattoidea</taxon>
        <taxon>Blattidae</taxon>
        <taxon>Blattinae</taxon>
        <taxon>Periplaneta</taxon>
    </lineage>
</organism>